<evidence type="ECO:0000256" key="2">
    <source>
        <dbReference type="ARBA" id="ARBA00001946"/>
    </source>
</evidence>
<accession>A0A4Y9QQC0</accession>
<dbReference type="FunFam" id="3.40.718.10:FF:000020">
    <property type="entry name" value="Isocitrate dehydrogenase"/>
    <property type="match status" value="1"/>
</dbReference>
<keyword evidence="10" id="KW-0460">Magnesium</keyword>
<comment type="similarity">
    <text evidence="3">Belongs to the isocitrate and isopropylmalate dehydrogenases family.</text>
</comment>
<dbReference type="Gene3D" id="3.30.70.1570">
    <property type="match status" value="1"/>
</dbReference>
<dbReference type="Proteomes" id="UP000297647">
    <property type="component" value="Unassembled WGS sequence"/>
</dbReference>
<name>A0A4Y9QQC0_9BACT</name>
<keyword evidence="13" id="KW-0464">Manganese</keyword>
<dbReference type="InterPro" id="IPR024084">
    <property type="entry name" value="IsoPropMal-DH-like_dom"/>
</dbReference>
<evidence type="ECO:0000256" key="9">
    <source>
        <dbReference type="ARBA" id="ARBA00022723"/>
    </source>
</evidence>
<evidence type="ECO:0000256" key="17">
    <source>
        <dbReference type="ARBA" id="ARBA00031098"/>
    </source>
</evidence>
<evidence type="ECO:0000256" key="12">
    <source>
        <dbReference type="ARBA" id="ARBA00023002"/>
    </source>
</evidence>
<dbReference type="GO" id="GO:0000287">
    <property type="term" value="F:magnesium ion binding"/>
    <property type="evidence" value="ECO:0007669"/>
    <property type="project" value="InterPro"/>
</dbReference>
<dbReference type="EC" id="1.1.1.42" evidence="5"/>
<dbReference type="InterPro" id="IPR019818">
    <property type="entry name" value="IsoCit/isopropylmalate_DH_CS"/>
</dbReference>
<evidence type="ECO:0000256" key="10">
    <source>
        <dbReference type="ARBA" id="ARBA00022842"/>
    </source>
</evidence>
<dbReference type="OrthoDB" id="9806254at2"/>
<dbReference type="GO" id="GO:0004449">
    <property type="term" value="F:isocitrate dehydrogenase (NAD+) activity"/>
    <property type="evidence" value="ECO:0007669"/>
    <property type="project" value="TreeGrafter"/>
</dbReference>
<keyword evidence="8" id="KW-0816">Tricarboxylic acid cycle</keyword>
<keyword evidence="7" id="KW-0329">Glyoxylate bypass</keyword>
<dbReference type="RefSeq" id="WP_135073648.1">
    <property type="nucleotide sequence ID" value="NZ_SPSB01000003.1"/>
</dbReference>
<keyword evidence="11" id="KW-0521">NADP</keyword>
<keyword evidence="12 20" id="KW-0560">Oxidoreductase</keyword>
<dbReference type="GO" id="GO:0004450">
    <property type="term" value="F:isocitrate dehydrogenase (NADP+) activity"/>
    <property type="evidence" value="ECO:0007669"/>
    <property type="project" value="UniProtKB-EC"/>
</dbReference>
<feature type="domain" description="Isopropylmalate dehydrogenase-like" evidence="19">
    <location>
        <begin position="6"/>
        <end position="337"/>
    </location>
</feature>
<dbReference type="SUPFAM" id="SSF53659">
    <property type="entry name" value="Isocitrate/Isopropylmalate dehydrogenase-like"/>
    <property type="match status" value="1"/>
</dbReference>
<dbReference type="Pfam" id="PF00180">
    <property type="entry name" value="Iso_dh"/>
    <property type="match status" value="1"/>
</dbReference>
<dbReference type="Pfam" id="PF18324">
    <property type="entry name" value="Isocitrate_DH_C_bact"/>
    <property type="match status" value="1"/>
</dbReference>
<reference evidence="20 21" key="1">
    <citation type="submission" date="2019-03" db="EMBL/GenBank/DDBJ databases">
        <title>Algoriphagus sp. nov, a new strain isolated from root system soil of mangrove plant Kandelia.</title>
        <authorList>
            <person name="Yin Q."/>
            <person name="Wang K."/>
            <person name="Song Z."/>
        </authorList>
    </citation>
    <scope>NUCLEOTIDE SEQUENCE [LARGE SCALE GENOMIC DNA]</scope>
    <source>
        <strain evidence="20 21">XY-J91</strain>
    </source>
</reference>
<dbReference type="GO" id="GO:0006097">
    <property type="term" value="P:glyoxylate cycle"/>
    <property type="evidence" value="ECO:0007669"/>
    <property type="project" value="UniProtKB-KW"/>
</dbReference>
<dbReference type="AlphaFoldDB" id="A0A4Y9QQC0"/>
<protein>
    <recommendedName>
        <fullName evidence="6">Isocitrate dehydrogenase [NADP]</fullName>
        <ecNumber evidence="5">1.1.1.42</ecNumber>
    </recommendedName>
    <alternativeName>
        <fullName evidence="15">IDP</fullName>
    </alternativeName>
    <alternativeName>
        <fullName evidence="16">NADP(+)-specific ICDH</fullName>
    </alternativeName>
    <alternativeName>
        <fullName evidence="17">Oxalosuccinate decarboxylase</fullName>
    </alternativeName>
</protein>
<evidence type="ECO:0000313" key="21">
    <source>
        <dbReference type="Proteomes" id="UP000297647"/>
    </source>
</evidence>
<evidence type="ECO:0000256" key="18">
    <source>
        <dbReference type="ARBA" id="ARBA00046127"/>
    </source>
</evidence>
<evidence type="ECO:0000256" key="8">
    <source>
        <dbReference type="ARBA" id="ARBA00022532"/>
    </source>
</evidence>
<dbReference type="SMART" id="SM01329">
    <property type="entry name" value="Iso_dh"/>
    <property type="match status" value="1"/>
</dbReference>
<keyword evidence="9" id="KW-0479">Metal-binding</keyword>
<dbReference type="InterPro" id="IPR014273">
    <property type="entry name" value="Isocitrate_DH_bac-typ"/>
</dbReference>
<comment type="cofactor">
    <cofactor evidence="1">
        <name>Mn(2+)</name>
        <dbReference type="ChEBI" id="CHEBI:29035"/>
    </cofactor>
</comment>
<dbReference type="NCBIfam" id="TIGR02924">
    <property type="entry name" value="ICDH_alpha"/>
    <property type="match status" value="1"/>
</dbReference>
<comment type="caution">
    <text evidence="20">The sequence shown here is derived from an EMBL/GenBank/DDBJ whole genome shotgun (WGS) entry which is preliminary data.</text>
</comment>
<gene>
    <name evidence="20" type="ORF">E4S40_10145</name>
</gene>
<evidence type="ECO:0000256" key="3">
    <source>
        <dbReference type="ARBA" id="ARBA00007769"/>
    </source>
</evidence>
<dbReference type="NCBIfam" id="NF006673">
    <property type="entry name" value="PRK09222.1"/>
    <property type="match status" value="1"/>
</dbReference>
<evidence type="ECO:0000259" key="19">
    <source>
        <dbReference type="SMART" id="SM01329"/>
    </source>
</evidence>
<sequence>MSSKRKITVAYGDGIGPEIMEATLRILDAAGAQLEYDVIEIGEKVYLKGISSGMEPKAIDSLRETKVFLKSPITTPQGGGFKSLNVTTRKSFGLYANVRPCKAFSPFVKTNFPKTDMVIIRENEEDLYAGIEHRQTQEVYQTLKLISEPGSEKIIRYAFEYAKKYGRKKVTCLTKDNIMKLADGLFHKKFDEIAKEYPEIQADHKIIDIGTALIADRPETFDVVVTLNLYGDIISDVAAQVTGSVGLGGSANVGEEVAMFEAIHGSAPDIAGMGIANPSGLLNGAIMMLVHIGQPEVAEKISNAWMKTLEDGIHTGDIYQEGLSSKKASTKEFADAVIERLGQKPEKMTPAVFGEDATEPMNIKLKPKAKQKKELVGVDVFIDWDEDGRDPNIIGERLRKANADGLQLHLITNRGVKVFPEGLKETFCTDHWRCRFKTADQKVISHDHVLDLLKQIQDLGFDFIKTEHLYTFDGQRGYSLAQGE</sequence>
<proteinExistence type="inferred from homology"/>
<dbReference type="GO" id="GO:0006102">
    <property type="term" value="P:isocitrate metabolic process"/>
    <property type="evidence" value="ECO:0007669"/>
    <property type="project" value="TreeGrafter"/>
</dbReference>
<evidence type="ECO:0000256" key="1">
    <source>
        <dbReference type="ARBA" id="ARBA00001936"/>
    </source>
</evidence>
<dbReference type="GO" id="GO:0051287">
    <property type="term" value="F:NAD binding"/>
    <property type="evidence" value="ECO:0007669"/>
    <property type="project" value="InterPro"/>
</dbReference>
<comment type="cofactor">
    <cofactor evidence="2">
        <name>Mg(2+)</name>
        <dbReference type="ChEBI" id="CHEBI:18420"/>
    </cofactor>
</comment>
<comment type="subunit">
    <text evidence="4">Homodimer.</text>
</comment>
<dbReference type="PROSITE" id="PS00470">
    <property type="entry name" value="IDH_IMDH"/>
    <property type="match status" value="1"/>
</dbReference>
<evidence type="ECO:0000313" key="20">
    <source>
        <dbReference type="EMBL" id="TFV94377.1"/>
    </source>
</evidence>
<dbReference type="PANTHER" id="PTHR11835:SF43">
    <property type="entry name" value="ISOPROPYLMALATE DEHYDROGENASE-LIKE DOMAIN-CONTAINING PROTEIN"/>
    <property type="match status" value="1"/>
</dbReference>
<dbReference type="InterPro" id="IPR046997">
    <property type="entry name" value="Isocitrate_DH_TT1725_C_sf"/>
</dbReference>
<comment type="function">
    <text evidence="18">Catalyzes the oxidative decarboxylation of isocitrate to 2-oxoglutarate and carbon dioxide with the concomitant reduction of NADP(+).</text>
</comment>
<dbReference type="Gene3D" id="3.40.718.10">
    <property type="entry name" value="Isopropylmalate Dehydrogenase"/>
    <property type="match status" value="1"/>
</dbReference>
<evidence type="ECO:0000256" key="7">
    <source>
        <dbReference type="ARBA" id="ARBA00022435"/>
    </source>
</evidence>
<dbReference type="GO" id="GO:0006099">
    <property type="term" value="P:tricarboxylic acid cycle"/>
    <property type="evidence" value="ECO:0007669"/>
    <property type="project" value="UniProtKB-KW"/>
</dbReference>
<evidence type="ECO:0000256" key="11">
    <source>
        <dbReference type="ARBA" id="ARBA00022857"/>
    </source>
</evidence>
<evidence type="ECO:0000256" key="5">
    <source>
        <dbReference type="ARBA" id="ARBA00013013"/>
    </source>
</evidence>
<keyword evidence="21" id="KW-1185">Reference proteome</keyword>
<comment type="catalytic activity">
    <reaction evidence="14">
        <text>D-threo-isocitrate + NADP(+) = 2-oxoglutarate + CO2 + NADPH</text>
        <dbReference type="Rhea" id="RHEA:19629"/>
        <dbReference type="ChEBI" id="CHEBI:15562"/>
        <dbReference type="ChEBI" id="CHEBI:16526"/>
        <dbReference type="ChEBI" id="CHEBI:16810"/>
        <dbReference type="ChEBI" id="CHEBI:57783"/>
        <dbReference type="ChEBI" id="CHEBI:58349"/>
        <dbReference type="EC" id="1.1.1.42"/>
    </reaction>
</comment>
<evidence type="ECO:0000256" key="13">
    <source>
        <dbReference type="ARBA" id="ARBA00023211"/>
    </source>
</evidence>
<dbReference type="InterPro" id="IPR040978">
    <property type="entry name" value="Isocitrate_DH_TT1725_C"/>
</dbReference>
<dbReference type="EMBL" id="SPSB01000003">
    <property type="protein sequence ID" value="TFV94377.1"/>
    <property type="molecule type" value="Genomic_DNA"/>
</dbReference>
<organism evidence="20 21">
    <name type="scientific">Algoriphagus kandeliae</name>
    <dbReference type="NCBI Taxonomy" id="2562278"/>
    <lineage>
        <taxon>Bacteria</taxon>
        <taxon>Pseudomonadati</taxon>
        <taxon>Bacteroidota</taxon>
        <taxon>Cytophagia</taxon>
        <taxon>Cytophagales</taxon>
        <taxon>Cyclobacteriaceae</taxon>
        <taxon>Algoriphagus</taxon>
    </lineage>
</organism>
<evidence type="ECO:0000256" key="15">
    <source>
        <dbReference type="ARBA" id="ARBA00029765"/>
    </source>
</evidence>
<evidence type="ECO:0000256" key="16">
    <source>
        <dbReference type="ARBA" id="ARBA00029990"/>
    </source>
</evidence>
<dbReference type="PANTHER" id="PTHR11835">
    <property type="entry name" value="DECARBOXYLATING DEHYDROGENASES-ISOCITRATE, ISOPROPYLMALATE, TARTRATE"/>
    <property type="match status" value="1"/>
</dbReference>
<evidence type="ECO:0000256" key="4">
    <source>
        <dbReference type="ARBA" id="ARBA00011738"/>
    </source>
</evidence>
<evidence type="ECO:0000256" key="14">
    <source>
        <dbReference type="ARBA" id="ARBA00023554"/>
    </source>
</evidence>
<evidence type="ECO:0000256" key="6">
    <source>
        <dbReference type="ARBA" id="ARBA00019562"/>
    </source>
</evidence>